<dbReference type="InterPro" id="IPR038655">
    <property type="entry name" value="Ribosomal_eL27_sf"/>
</dbReference>
<gene>
    <name evidence="2" type="ORF">F3Y22_tig00112471pilonHSYRG00051</name>
</gene>
<evidence type="ECO:0000313" key="3">
    <source>
        <dbReference type="Proteomes" id="UP000436088"/>
    </source>
</evidence>
<feature type="region of interest" description="Disordered" evidence="1">
    <location>
        <begin position="1"/>
        <end position="28"/>
    </location>
</feature>
<accession>A0A6A2WY40</accession>
<comment type="caution">
    <text evidence="2">The sequence shown here is derived from an EMBL/GenBank/DDBJ whole genome shotgun (WGS) entry which is preliminary data.</text>
</comment>
<organism evidence="2 3">
    <name type="scientific">Hibiscus syriacus</name>
    <name type="common">Rose of Sharon</name>
    <dbReference type="NCBI Taxonomy" id="106335"/>
    <lineage>
        <taxon>Eukaryota</taxon>
        <taxon>Viridiplantae</taxon>
        <taxon>Streptophyta</taxon>
        <taxon>Embryophyta</taxon>
        <taxon>Tracheophyta</taxon>
        <taxon>Spermatophyta</taxon>
        <taxon>Magnoliopsida</taxon>
        <taxon>eudicotyledons</taxon>
        <taxon>Gunneridae</taxon>
        <taxon>Pentapetalae</taxon>
        <taxon>rosids</taxon>
        <taxon>malvids</taxon>
        <taxon>Malvales</taxon>
        <taxon>Malvaceae</taxon>
        <taxon>Malvoideae</taxon>
        <taxon>Hibiscus</taxon>
    </lineage>
</organism>
<keyword evidence="2" id="KW-0687">Ribonucleoprotein</keyword>
<dbReference type="AlphaFoldDB" id="A0A6A2WY40"/>
<dbReference type="EMBL" id="VEPZ02001589">
    <property type="protein sequence ID" value="KAE8666942.1"/>
    <property type="molecule type" value="Genomic_DNA"/>
</dbReference>
<dbReference type="GO" id="GO:0003735">
    <property type="term" value="F:structural constituent of ribosome"/>
    <property type="evidence" value="ECO:0007669"/>
    <property type="project" value="InterPro"/>
</dbReference>
<dbReference type="InterPro" id="IPR001141">
    <property type="entry name" value="Ribosomal_eL27"/>
</dbReference>
<dbReference type="Pfam" id="PF01777">
    <property type="entry name" value="Ribosomal_L27e"/>
    <property type="match status" value="1"/>
</dbReference>
<dbReference type="GO" id="GO:0005840">
    <property type="term" value="C:ribosome"/>
    <property type="evidence" value="ECO:0007669"/>
    <property type="project" value="UniProtKB-KW"/>
</dbReference>
<evidence type="ECO:0000256" key="1">
    <source>
        <dbReference type="SAM" id="MobiDB-lite"/>
    </source>
</evidence>
<name>A0A6A2WY40_HIBSY</name>
<dbReference type="Gene3D" id="2.30.30.770">
    <property type="match status" value="1"/>
</dbReference>
<dbReference type="PANTHER" id="PTHR10497">
    <property type="entry name" value="60S RIBOSOMAL PROTEIN L27"/>
    <property type="match status" value="1"/>
</dbReference>
<dbReference type="GO" id="GO:0006412">
    <property type="term" value="P:translation"/>
    <property type="evidence" value="ECO:0007669"/>
    <property type="project" value="InterPro"/>
</dbReference>
<sequence>MAHATAPRPLFSRGDKEVPEQGHPQGLRQEIARQGFVKLVNFQHLMPTRYTPDVDLKDAVSVDALQTKDKKVAACKATKQRFEERFKTGKNRCFFTKLRF</sequence>
<keyword evidence="3" id="KW-1185">Reference proteome</keyword>
<evidence type="ECO:0000313" key="2">
    <source>
        <dbReference type="EMBL" id="KAE8666942.1"/>
    </source>
</evidence>
<reference evidence="2" key="1">
    <citation type="submission" date="2019-09" db="EMBL/GenBank/DDBJ databases">
        <title>Draft genome information of white flower Hibiscus syriacus.</title>
        <authorList>
            <person name="Kim Y.-M."/>
        </authorList>
    </citation>
    <scope>NUCLEOTIDE SEQUENCE [LARGE SCALE GENOMIC DNA]</scope>
    <source>
        <strain evidence="2">YM2019G1</strain>
    </source>
</reference>
<dbReference type="Proteomes" id="UP000436088">
    <property type="component" value="Unassembled WGS sequence"/>
</dbReference>
<protein>
    <submittedName>
        <fullName evidence="2">60S ribosomal protein L27</fullName>
    </submittedName>
</protein>
<keyword evidence="2" id="KW-0689">Ribosomal protein</keyword>
<proteinExistence type="predicted"/>